<dbReference type="GO" id="GO:0050638">
    <property type="term" value="F:taxadien-5-alpha-ol O-acetyltransferase activity"/>
    <property type="evidence" value="ECO:0007669"/>
    <property type="project" value="UniProtKB-EC"/>
</dbReference>
<evidence type="ECO:0000313" key="5">
    <source>
        <dbReference type="Proteomes" id="UP000002051"/>
    </source>
</evidence>
<dbReference type="KEGG" id="mtr:25490998"/>
<dbReference type="EMBL" id="PSQE01000003">
    <property type="protein sequence ID" value="RHN67800.1"/>
    <property type="molecule type" value="Genomic_DNA"/>
</dbReference>
<dbReference type="HOGENOM" id="CLU_014546_2_0_1"/>
<reference evidence="6" key="4">
    <citation type="journal article" date="2018" name="Nat. Plants">
        <title>Whole-genome landscape of Medicago truncatula symbiotic genes.</title>
        <authorList>
            <person name="Pecrix Y."/>
            <person name="Staton S.E."/>
            <person name="Sallet E."/>
            <person name="Lelandais-Briere C."/>
            <person name="Moreau S."/>
            <person name="Carrere S."/>
            <person name="Blein T."/>
            <person name="Jardinaud M.F."/>
            <person name="Latrasse D."/>
            <person name="Zouine M."/>
            <person name="Zahm M."/>
            <person name="Kreplak J."/>
            <person name="Mayjonade B."/>
            <person name="Satge C."/>
            <person name="Perez M."/>
            <person name="Cauet S."/>
            <person name="Marande W."/>
            <person name="Chantry-Darmon C."/>
            <person name="Lopez-Roques C."/>
            <person name="Bouchez O."/>
            <person name="Berard A."/>
            <person name="Debelle F."/>
            <person name="Munos S."/>
            <person name="Bendahmane A."/>
            <person name="Berges H."/>
            <person name="Niebel A."/>
            <person name="Buitink J."/>
            <person name="Frugier F."/>
            <person name="Benhamed M."/>
            <person name="Crespi M."/>
            <person name="Gouzy J."/>
            <person name="Gamas P."/>
        </authorList>
    </citation>
    <scope>NUCLEOTIDE SEQUENCE [LARGE SCALE GENOMIC DNA]</scope>
    <source>
        <strain evidence="6">cv. Jemalong A17</strain>
    </source>
</reference>
<dbReference type="GO" id="GO:0016410">
    <property type="term" value="F:N-acyltransferase activity"/>
    <property type="evidence" value="ECO:0000318"/>
    <property type="project" value="GO_Central"/>
</dbReference>
<evidence type="ECO:0000256" key="1">
    <source>
        <dbReference type="ARBA" id="ARBA00009861"/>
    </source>
</evidence>
<dbReference type="AlphaFoldDB" id="A0A072UX85"/>
<dbReference type="PANTHER" id="PTHR31147:SF25">
    <property type="entry name" value="HXXXD-TYPE ACYL-TRANSFERASE FAMILY PROTEIN"/>
    <property type="match status" value="1"/>
</dbReference>
<protein>
    <submittedName>
        <fullName evidence="2">HXXXD-type acyl-transferase family protein</fullName>
    </submittedName>
    <submittedName>
        <fullName evidence="3">Putative taxadien-5-alpha-ol O-acetyltransferase</fullName>
        <ecNumber evidence="3">2.3.1.162</ecNumber>
    </submittedName>
</protein>
<sequence length="468" mass="51793">MAYQKEPLNLEMKDVVLVKPSKSIPSCILSLSTLDNKDNNYNLCQAVHVYRPSTIHDSDSGFDPCHVFKEALSKALDYYYPLAGRIVRHAGDGRLRVEFGVGGAEYGVPFLEATANCTLSSLHYLDNTDTDIAKDLVLDVPSPQDKNYPLVFMVTKFICGGFTIGMGCSHVVCDGYGSIQVFKAIIELVKGRSEPSVIPVWERERLVGASTSTKQPLPPLLQPKEPIAFSPLVQPKTVIKIYCFKVENEVIKRLKMSLMKEGGSESEPVTTYESLGAYVWRSRARALQLSNNGKTMLNMLVGIRRSMKGYDPLPIGYYGNTTVDGKVVLKVSELNEMPLYEIVKLIKEAKKIASSTDYVKNSIDHTPETEHKQDFSMDGSGAVTILTEWKHLGFVDENNIDFGGYESVNFVPAPCNMFASLEGCIFASPGKLDDDDPSMKGGVKIFTSLPVAAMPRFKEEIEALRLLN</sequence>
<keyword evidence="3" id="KW-0808">Transferase</keyword>
<name>A0A072UX85_MEDTR</name>
<dbReference type="InterPro" id="IPR023213">
    <property type="entry name" value="CAT-like_dom_sf"/>
</dbReference>
<reference evidence="2 5" key="1">
    <citation type="journal article" date="2011" name="Nature">
        <title>The Medicago genome provides insight into the evolution of rhizobial symbioses.</title>
        <authorList>
            <person name="Young N.D."/>
            <person name="Debelle F."/>
            <person name="Oldroyd G.E."/>
            <person name="Geurts R."/>
            <person name="Cannon S.B."/>
            <person name="Udvardi M.K."/>
            <person name="Benedito V.A."/>
            <person name="Mayer K.F."/>
            <person name="Gouzy J."/>
            <person name="Schoof H."/>
            <person name="Van de Peer Y."/>
            <person name="Proost S."/>
            <person name="Cook D.R."/>
            <person name="Meyers B.C."/>
            <person name="Spannagl M."/>
            <person name="Cheung F."/>
            <person name="De Mita S."/>
            <person name="Krishnakumar V."/>
            <person name="Gundlach H."/>
            <person name="Zhou S."/>
            <person name="Mudge J."/>
            <person name="Bharti A.K."/>
            <person name="Murray J.D."/>
            <person name="Naoumkina M.A."/>
            <person name="Rosen B."/>
            <person name="Silverstein K.A."/>
            <person name="Tang H."/>
            <person name="Rombauts S."/>
            <person name="Zhao P.X."/>
            <person name="Zhou P."/>
            <person name="Barbe V."/>
            <person name="Bardou P."/>
            <person name="Bechner M."/>
            <person name="Bellec A."/>
            <person name="Berger A."/>
            <person name="Berges H."/>
            <person name="Bidwell S."/>
            <person name="Bisseling T."/>
            <person name="Choisne N."/>
            <person name="Couloux A."/>
            <person name="Denny R."/>
            <person name="Deshpande S."/>
            <person name="Dai X."/>
            <person name="Doyle J.J."/>
            <person name="Dudez A.M."/>
            <person name="Farmer A.D."/>
            <person name="Fouteau S."/>
            <person name="Franken C."/>
            <person name="Gibelin C."/>
            <person name="Gish J."/>
            <person name="Goldstein S."/>
            <person name="Gonzalez A.J."/>
            <person name="Green P.J."/>
            <person name="Hallab A."/>
            <person name="Hartog M."/>
            <person name="Hua A."/>
            <person name="Humphray S.J."/>
            <person name="Jeong D.H."/>
            <person name="Jing Y."/>
            <person name="Jocker A."/>
            <person name="Kenton S.M."/>
            <person name="Kim D.J."/>
            <person name="Klee K."/>
            <person name="Lai H."/>
            <person name="Lang C."/>
            <person name="Lin S."/>
            <person name="Macmil S.L."/>
            <person name="Magdelenat G."/>
            <person name="Matthews L."/>
            <person name="McCorrison J."/>
            <person name="Monaghan E.L."/>
            <person name="Mun J.H."/>
            <person name="Najar F.Z."/>
            <person name="Nicholson C."/>
            <person name="Noirot C."/>
            <person name="O'Bleness M."/>
            <person name="Paule C.R."/>
            <person name="Poulain J."/>
            <person name="Prion F."/>
            <person name="Qin B."/>
            <person name="Qu C."/>
            <person name="Retzel E.F."/>
            <person name="Riddle C."/>
            <person name="Sallet E."/>
            <person name="Samain S."/>
            <person name="Samson N."/>
            <person name="Sanders I."/>
            <person name="Saurat O."/>
            <person name="Scarpelli C."/>
            <person name="Schiex T."/>
            <person name="Segurens B."/>
            <person name="Severin A.J."/>
            <person name="Sherrier D.J."/>
            <person name="Shi R."/>
            <person name="Sims S."/>
            <person name="Singer S.R."/>
            <person name="Sinharoy S."/>
            <person name="Sterck L."/>
            <person name="Viollet A."/>
            <person name="Wang B.B."/>
            <person name="Wang K."/>
            <person name="Wang M."/>
            <person name="Wang X."/>
            <person name="Warfsmann J."/>
            <person name="Weissenbach J."/>
            <person name="White D.D."/>
            <person name="White J.D."/>
            <person name="Wiley G.B."/>
            <person name="Wincker P."/>
            <person name="Xing Y."/>
            <person name="Yang L."/>
            <person name="Yao Z."/>
            <person name="Ying F."/>
            <person name="Zhai J."/>
            <person name="Zhou L."/>
            <person name="Zuber A."/>
            <person name="Denarie J."/>
            <person name="Dixon R.A."/>
            <person name="May G.D."/>
            <person name="Schwartz D.C."/>
            <person name="Rogers J."/>
            <person name="Quetier F."/>
            <person name="Town C.D."/>
            <person name="Roe B.A."/>
        </authorList>
    </citation>
    <scope>NUCLEOTIDE SEQUENCE [LARGE SCALE GENOMIC DNA]</scope>
    <source>
        <strain evidence="2">A17</strain>
        <strain evidence="4 5">cv. Jemalong A17</strain>
    </source>
</reference>
<dbReference type="Proteomes" id="UP000265566">
    <property type="component" value="Chromosome 3"/>
</dbReference>
<proteinExistence type="inferred from homology"/>
<keyword evidence="5" id="KW-1185">Reference proteome</keyword>
<reference evidence="4" key="3">
    <citation type="submission" date="2015-04" db="UniProtKB">
        <authorList>
            <consortium name="EnsemblPlants"/>
        </authorList>
    </citation>
    <scope>IDENTIFICATION</scope>
    <source>
        <strain evidence="4">cv. Jemalong A17</strain>
    </source>
</reference>
<dbReference type="Gramene" id="rna16036">
    <property type="protein sequence ID" value="RHN67800.1"/>
    <property type="gene ID" value="gene16036"/>
</dbReference>
<gene>
    <name evidence="4" type="primary">25490998</name>
    <name evidence="2" type="ordered locus">MTR_3g465880</name>
    <name evidence="3" type="ORF">MtrunA17_Chr3g0106661</name>
</gene>
<dbReference type="PANTHER" id="PTHR31147">
    <property type="entry name" value="ACYL TRANSFERASE 4"/>
    <property type="match status" value="1"/>
</dbReference>
<reference evidence="3" key="5">
    <citation type="journal article" date="2018" name="Nat. Plants">
        <title>Whole-genome landscape of Medicago truncatula symbiotic genes.</title>
        <authorList>
            <person name="Pecrix Y."/>
            <person name="Gamas P."/>
            <person name="Carrere S."/>
        </authorList>
    </citation>
    <scope>NUCLEOTIDE SEQUENCE</scope>
    <source>
        <tissue evidence="3">Leaves</tissue>
    </source>
</reference>
<comment type="similarity">
    <text evidence="1">Belongs to the plant acyltransferase family.</text>
</comment>
<dbReference type="Proteomes" id="UP000002051">
    <property type="component" value="Chromosome 3"/>
</dbReference>
<evidence type="ECO:0000313" key="2">
    <source>
        <dbReference type="EMBL" id="KEH34399.1"/>
    </source>
</evidence>
<keyword evidence="3" id="KW-0012">Acyltransferase</keyword>
<organism evidence="2 5">
    <name type="scientific">Medicago truncatula</name>
    <name type="common">Barrel medic</name>
    <name type="synonym">Medicago tribuloides</name>
    <dbReference type="NCBI Taxonomy" id="3880"/>
    <lineage>
        <taxon>Eukaryota</taxon>
        <taxon>Viridiplantae</taxon>
        <taxon>Streptophyta</taxon>
        <taxon>Embryophyta</taxon>
        <taxon>Tracheophyta</taxon>
        <taxon>Spermatophyta</taxon>
        <taxon>Magnoliopsida</taxon>
        <taxon>eudicotyledons</taxon>
        <taxon>Gunneridae</taxon>
        <taxon>Pentapetalae</taxon>
        <taxon>rosids</taxon>
        <taxon>fabids</taxon>
        <taxon>Fabales</taxon>
        <taxon>Fabaceae</taxon>
        <taxon>Papilionoideae</taxon>
        <taxon>50 kb inversion clade</taxon>
        <taxon>NPAAA clade</taxon>
        <taxon>Hologalegina</taxon>
        <taxon>IRL clade</taxon>
        <taxon>Trifolieae</taxon>
        <taxon>Medicago</taxon>
    </lineage>
</organism>
<evidence type="ECO:0000313" key="4">
    <source>
        <dbReference type="EnsemblPlants" id="KEH34399"/>
    </source>
</evidence>
<dbReference type="EC" id="2.3.1.162" evidence="3"/>
<accession>A0A072UX85</accession>
<reference evidence="2 5" key="2">
    <citation type="journal article" date="2014" name="BMC Genomics">
        <title>An improved genome release (version Mt4.0) for the model legume Medicago truncatula.</title>
        <authorList>
            <person name="Tang H."/>
            <person name="Krishnakumar V."/>
            <person name="Bidwell S."/>
            <person name="Rosen B."/>
            <person name="Chan A."/>
            <person name="Zhou S."/>
            <person name="Gentzbittel L."/>
            <person name="Childs K.L."/>
            <person name="Yandell M."/>
            <person name="Gundlach H."/>
            <person name="Mayer K.F."/>
            <person name="Schwartz D.C."/>
            <person name="Town C.D."/>
        </authorList>
    </citation>
    <scope>GENOME REANNOTATION</scope>
    <source>
        <strain evidence="2">A17</strain>
        <strain evidence="4 5">cv. Jemalong A17</strain>
    </source>
</reference>
<evidence type="ECO:0000313" key="3">
    <source>
        <dbReference type="EMBL" id="RHN67800.1"/>
    </source>
</evidence>
<dbReference type="Gene3D" id="3.30.559.10">
    <property type="entry name" value="Chloramphenicol acetyltransferase-like domain"/>
    <property type="match status" value="2"/>
</dbReference>
<dbReference type="OrthoDB" id="671439at2759"/>
<dbReference type="Pfam" id="PF02458">
    <property type="entry name" value="Transferase"/>
    <property type="match status" value="1"/>
</dbReference>
<dbReference type="EMBL" id="CM001219">
    <property type="protein sequence ID" value="KEH34399.1"/>
    <property type="molecule type" value="Genomic_DNA"/>
</dbReference>
<dbReference type="EnsemblPlants" id="KEH34399">
    <property type="protein sequence ID" value="KEH34399"/>
    <property type="gene ID" value="MTR_3g465880"/>
</dbReference>
<dbReference type="InterPro" id="IPR050898">
    <property type="entry name" value="Plant_acyltransferase"/>
</dbReference>
<evidence type="ECO:0000313" key="6">
    <source>
        <dbReference type="Proteomes" id="UP000265566"/>
    </source>
</evidence>